<dbReference type="EMBL" id="CP121196">
    <property type="protein sequence ID" value="XBH18085.1"/>
    <property type="molecule type" value="Genomic_DNA"/>
</dbReference>
<protein>
    <recommendedName>
        <fullName evidence="3">DUF3995 domain-containing protein</fullName>
    </recommendedName>
</protein>
<keyword evidence="1" id="KW-1133">Transmembrane helix</keyword>
<name>A0AAU7DKC7_9BACT</name>
<gene>
    <name evidence="2" type="ORF">P8935_01855</name>
</gene>
<keyword evidence="1" id="KW-0472">Membrane</keyword>
<evidence type="ECO:0008006" key="3">
    <source>
        <dbReference type="Google" id="ProtNLM"/>
    </source>
</evidence>
<reference evidence="2" key="1">
    <citation type="submission" date="2023-03" db="EMBL/GenBank/DDBJ databases">
        <title>Edaphobacter sp.</title>
        <authorList>
            <person name="Huber K.J."/>
            <person name="Papendorf J."/>
            <person name="Pilke C."/>
            <person name="Bunk B."/>
            <person name="Sproeer C."/>
            <person name="Pester M."/>
        </authorList>
    </citation>
    <scope>NUCLEOTIDE SEQUENCE</scope>
    <source>
        <strain evidence="2">DSM 110680</strain>
    </source>
</reference>
<feature type="transmembrane region" description="Helical" evidence="1">
    <location>
        <begin position="39"/>
        <end position="63"/>
    </location>
</feature>
<feature type="transmembrane region" description="Helical" evidence="1">
    <location>
        <begin position="84"/>
        <end position="106"/>
    </location>
</feature>
<evidence type="ECO:0000313" key="2">
    <source>
        <dbReference type="EMBL" id="XBH18085.1"/>
    </source>
</evidence>
<dbReference type="AlphaFoldDB" id="A0AAU7DKC7"/>
<dbReference type="RefSeq" id="WP_348263308.1">
    <property type="nucleotide sequence ID" value="NZ_CP121196.1"/>
</dbReference>
<accession>A0AAU7DKC7</accession>
<organism evidence="2">
    <name type="scientific">Telmatobacter sp. DSM 110680</name>
    <dbReference type="NCBI Taxonomy" id="3036704"/>
    <lineage>
        <taxon>Bacteria</taxon>
        <taxon>Pseudomonadati</taxon>
        <taxon>Acidobacteriota</taxon>
        <taxon>Terriglobia</taxon>
        <taxon>Terriglobales</taxon>
        <taxon>Acidobacteriaceae</taxon>
        <taxon>Telmatobacter</taxon>
    </lineage>
</organism>
<sequence length="157" mass="17389">MPHCWRCYGVVHDQVTARVCVEYFTVYHPDVFHTQSPTLLALGWGVLATWWVCLLLGVLLAISARAGSTPKASVADLAPKVLRLLIIMALCSLAAGISGYFLQGFGMEYYATGIPKRIRPNFYADLWAHNMSYLSGFIGGLVLCVIVWRGRVREALP</sequence>
<feature type="transmembrane region" description="Helical" evidence="1">
    <location>
        <begin position="126"/>
        <end position="148"/>
    </location>
</feature>
<proteinExistence type="predicted"/>
<keyword evidence="1" id="KW-0812">Transmembrane</keyword>
<evidence type="ECO:0000256" key="1">
    <source>
        <dbReference type="SAM" id="Phobius"/>
    </source>
</evidence>